<dbReference type="AlphaFoldDB" id="A0A948X2K8"/>
<protein>
    <submittedName>
        <fullName evidence="2">Outer membrane beta-barrel family protein</fullName>
    </submittedName>
</protein>
<accession>A0A948X2K8</accession>
<feature type="compositionally biased region" description="Polar residues" evidence="1">
    <location>
        <begin position="345"/>
        <end position="362"/>
    </location>
</feature>
<comment type="caution">
    <text evidence="2">The sequence shown here is derived from an EMBL/GenBank/DDBJ whole genome shotgun (WGS) entry which is preliminary data.</text>
</comment>
<name>A0A948X2K8_9BACT</name>
<dbReference type="Proteomes" id="UP000784286">
    <property type="component" value="Unassembled WGS sequence"/>
</dbReference>
<evidence type="ECO:0000313" key="3">
    <source>
        <dbReference type="Proteomes" id="UP000784286"/>
    </source>
</evidence>
<sequence length="966" mass="110008">MMLLPRTICAQEYKITGTLRDLITEDGVDSVRVELLREDSSLVDVTMSVIPVTEEMIASNLRVARKIAKDGAAFTLNAPGASRYIIKCRKMGYETIVHGVEIKAEKVKRRVIDVGDIYMQKKFHQLDEVVVKGTMIRMYYKGDTLVYNASAFALPDGSMLDDLVKQLPGAEIRNGNVFVNGRLVENLLLGGKDFFNGNPQAALKNLPAYVVSRVKVYEKEGVLSETTGTDMGDESYVMDVRLKRQYVGTYLGQLKGGYGTEERYEGGLFAMRFDERQSFTLSGDFNNLNADNSYNQYGGFARSMQSGLHKRNYVSADYRFEPNGKLKLTANAAFEHRDDRLTQGTASETFLSGGNTYGRSQTNSSGRSIGGNGSVKLTLRPRSGRLYEMGYSGNYRHRDNSVASRSASFDVLPISESTESILDSVFMQPMDERIRSLTLNRLRDDVLAESNQSSHKFTAHGALAFQGNLLDLNGNFTHNKREQDQFDIYRLEYPKTEQAADYRHRFADADTRSYNYRLQGRFFWKYLNTEQANGQLTPGYTFSQHYASEQNPLYRLDWLGEGWTDGDSVQLGMLPSVREELLRCIDMDNSYFSTAHTSRHTLSLDWFYDKKLPKMGWLEIKSTLTFHHENARLRYQRFGKSYHTARHAWLAEPSASLRWRPIEGDKGGTKLSVMLKYNATNSQPNLRYMLDLTDASNPLFVTLGNPGLKNMRSDRLMLQLKRTHQQGRSLNTSIDYTRWHNQVAAMQTYDTQTGVRTSQWVNVDGNWLANYNLWYNVPLNKKKNLILQAQLKVSYLHSVDLSFVQDEERTSICHAGTIQASPKLTFNYSPAAGALFTGGVGLDWRNVDGEREDFVRIRTTDVMYHLSAQVPLPGEVSLATNFRLTSRYGFNDAALNDTRLLWNVSLSRTFRSFTFMLKGYDLLGRDRYTYVNVNGQGRIERFSNVLPRYVLFSLTWKFNKAGKKKS</sequence>
<feature type="region of interest" description="Disordered" evidence="1">
    <location>
        <begin position="345"/>
        <end position="375"/>
    </location>
</feature>
<dbReference type="SUPFAM" id="SSF56935">
    <property type="entry name" value="Porins"/>
    <property type="match status" value="1"/>
</dbReference>
<reference evidence="2" key="1">
    <citation type="journal article" date="2021" name="PeerJ">
        <title>Extensive microbial diversity within the chicken gut microbiome revealed by metagenomics and culture.</title>
        <authorList>
            <person name="Gilroy R."/>
            <person name="Ravi A."/>
            <person name="Getino M."/>
            <person name="Pursley I."/>
            <person name="Horton D.L."/>
            <person name="Alikhan N.F."/>
            <person name="Baker D."/>
            <person name="Gharbi K."/>
            <person name="Hall N."/>
            <person name="Watson M."/>
            <person name="Adriaenssens E.M."/>
            <person name="Foster-Nyarko E."/>
            <person name="Jarju S."/>
            <person name="Secka A."/>
            <person name="Antonio M."/>
            <person name="Oren A."/>
            <person name="Chaudhuri R.R."/>
            <person name="La Ragione R."/>
            <person name="Hildebrand F."/>
            <person name="Pallen M.J."/>
        </authorList>
    </citation>
    <scope>NUCLEOTIDE SEQUENCE</scope>
    <source>
        <strain evidence="2">8470</strain>
    </source>
</reference>
<proteinExistence type="predicted"/>
<organism evidence="2 3">
    <name type="scientific">Candidatus Phocaeicola excrementipullorum</name>
    <dbReference type="NCBI Taxonomy" id="2838731"/>
    <lineage>
        <taxon>Bacteria</taxon>
        <taxon>Pseudomonadati</taxon>
        <taxon>Bacteroidota</taxon>
        <taxon>Bacteroidia</taxon>
        <taxon>Bacteroidales</taxon>
        <taxon>Bacteroidaceae</taxon>
        <taxon>Phocaeicola</taxon>
    </lineage>
</organism>
<evidence type="ECO:0000256" key="1">
    <source>
        <dbReference type="SAM" id="MobiDB-lite"/>
    </source>
</evidence>
<dbReference type="EMBL" id="JAHLFJ010000056">
    <property type="protein sequence ID" value="MBU3856094.1"/>
    <property type="molecule type" value="Genomic_DNA"/>
</dbReference>
<reference evidence="2" key="2">
    <citation type="submission" date="2021-04" db="EMBL/GenBank/DDBJ databases">
        <authorList>
            <person name="Gilroy R."/>
        </authorList>
    </citation>
    <scope>NUCLEOTIDE SEQUENCE</scope>
    <source>
        <strain evidence="2">8470</strain>
    </source>
</reference>
<evidence type="ECO:0000313" key="2">
    <source>
        <dbReference type="EMBL" id="MBU3856094.1"/>
    </source>
</evidence>
<gene>
    <name evidence="2" type="ORF">H9928_05995</name>
</gene>